<evidence type="ECO:0000259" key="13">
    <source>
        <dbReference type="PROSITE" id="PS51293"/>
    </source>
</evidence>
<dbReference type="Pfam" id="PF25299">
    <property type="entry name" value="ZZ_ADA2"/>
    <property type="match status" value="1"/>
</dbReference>
<dbReference type="AlphaFoldDB" id="A0A836B3I8"/>
<keyword evidence="16" id="KW-1185">Reference proteome</keyword>
<dbReference type="FunFam" id="3.30.60.90:FF:000008">
    <property type="entry name" value="Transcriptional adapter 2"/>
    <property type="match status" value="1"/>
</dbReference>
<gene>
    <name evidence="15" type="ORF">HYH02_008190</name>
</gene>
<feature type="compositionally biased region" description="Acidic residues" evidence="9">
    <location>
        <begin position="809"/>
        <end position="818"/>
    </location>
</feature>
<dbReference type="PANTHER" id="PTHR12374:SF20">
    <property type="entry name" value="TRANSCRIPTIONAL ADAPTER 2-ALPHA"/>
    <property type="match status" value="1"/>
</dbReference>
<evidence type="ECO:0000259" key="10">
    <source>
        <dbReference type="PROSITE" id="PS50090"/>
    </source>
</evidence>
<proteinExistence type="predicted"/>
<comment type="caution">
    <text evidence="15">The sequence shown here is derived from an EMBL/GenBank/DDBJ whole genome shotgun (WGS) entry which is preliminary data.</text>
</comment>
<feature type="domain" description="SANT" evidence="13">
    <location>
        <begin position="86"/>
        <end position="139"/>
    </location>
</feature>
<accession>A0A836B3I8</accession>
<feature type="compositionally biased region" description="Gly residues" evidence="9">
    <location>
        <begin position="325"/>
        <end position="335"/>
    </location>
</feature>
<dbReference type="InterPro" id="IPR017884">
    <property type="entry name" value="SANT_dom"/>
</dbReference>
<evidence type="ECO:0000256" key="8">
    <source>
        <dbReference type="PROSITE-ProRule" id="PRU00228"/>
    </source>
</evidence>
<feature type="domain" description="SWIRM" evidence="12">
    <location>
        <begin position="684"/>
        <end position="779"/>
    </location>
</feature>
<dbReference type="PROSITE" id="PS50934">
    <property type="entry name" value="SWIRM"/>
    <property type="match status" value="1"/>
</dbReference>
<dbReference type="Gene3D" id="1.10.10.10">
    <property type="entry name" value="Winged helix-like DNA-binding domain superfamily/Winged helix DNA-binding domain"/>
    <property type="match status" value="1"/>
</dbReference>
<feature type="region of interest" description="Disordered" evidence="9">
    <location>
        <begin position="190"/>
        <end position="370"/>
    </location>
</feature>
<dbReference type="GO" id="GO:0006357">
    <property type="term" value="P:regulation of transcription by RNA polymerase II"/>
    <property type="evidence" value="ECO:0007669"/>
    <property type="project" value="TreeGrafter"/>
</dbReference>
<dbReference type="InterPro" id="IPR055141">
    <property type="entry name" value="TADA2A_B-like_dom"/>
</dbReference>
<dbReference type="OrthoDB" id="270417at2759"/>
<dbReference type="GO" id="GO:0005634">
    <property type="term" value="C:nucleus"/>
    <property type="evidence" value="ECO:0007669"/>
    <property type="project" value="UniProtKB-SubCell"/>
</dbReference>
<dbReference type="Proteomes" id="UP000613740">
    <property type="component" value="Unassembled WGS sequence"/>
</dbReference>
<dbReference type="SMART" id="SM00291">
    <property type="entry name" value="ZnF_ZZ"/>
    <property type="match status" value="1"/>
</dbReference>
<dbReference type="PANTHER" id="PTHR12374">
    <property type="entry name" value="TRANSCRIPTIONAL ADAPTOR 2 ADA2 -RELATED"/>
    <property type="match status" value="1"/>
</dbReference>
<evidence type="ECO:0000256" key="3">
    <source>
        <dbReference type="ARBA" id="ARBA00022771"/>
    </source>
</evidence>
<keyword evidence="7" id="KW-0539">Nucleus</keyword>
<dbReference type="GO" id="GO:0003713">
    <property type="term" value="F:transcription coactivator activity"/>
    <property type="evidence" value="ECO:0007669"/>
    <property type="project" value="TreeGrafter"/>
</dbReference>
<dbReference type="SMART" id="SM00717">
    <property type="entry name" value="SANT"/>
    <property type="match status" value="1"/>
</dbReference>
<dbReference type="CDD" id="cd02335">
    <property type="entry name" value="ZZ_ADA2"/>
    <property type="match status" value="1"/>
</dbReference>
<dbReference type="Pfam" id="PF22941">
    <property type="entry name" value="TADA2A-like_3rd"/>
    <property type="match status" value="1"/>
</dbReference>
<feature type="domain" description="HTH myb-type" evidence="14">
    <location>
        <begin position="83"/>
        <end position="140"/>
    </location>
</feature>
<feature type="region of interest" description="Disordered" evidence="9">
    <location>
        <begin position="778"/>
        <end position="818"/>
    </location>
</feature>
<evidence type="ECO:0000259" key="12">
    <source>
        <dbReference type="PROSITE" id="PS50934"/>
    </source>
</evidence>
<dbReference type="Gene3D" id="3.30.60.90">
    <property type="match status" value="1"/>
</dbReference>
<organism evidence="15 16">
    <name type="scientific">Chlamydomonas schloesseri</name>
    <dbReference type="NCBI Taxonomy" id="2026947"/>
    <lineage>
        <taxon>Eukaryota</taxon>
        <taxon>Viridiplantae</taxon>
        <taxon>Chlorophyta</taxon>
        <taxon>core chlorophytes</taxon>
        <taxon>Chlorophyceae</taxon>
        <taxon>CS clade</taxon>
        <taxon>Chlamydomonadales</taxon>
        <taxon>Chlamydomonadaceae</taxon>
        <taxon>Chlamydomonas</taxon>
    </lineage>
</organism>
<feature type="domain" description="Myb-like" evidence="10">
    <location>
        <begin position="91"/>
        <end position="135"/>
    </location>
</feature>
<dbReference type="Gene3D" id="1.10.10.60">
    <property type="entry name" value="Homeodomain-like"/>
    <property type="match status" value="1"/>
</dbReference>
<keyword evidence="3 8" id="KW-0863">Zinc-finger</keyword>
<dbReference type="InterPro" id="IPR001005">
    <property type="entry name" value="SANT/Myb"/>
</dbReference>
<keyword evidence="5" id="KW-0805">Transcription regulation</keyword>
<dbReference type="PROSITE" id="PS51294">
    <property type="entry name" value="HTH_MYB"/>
    <property type="match status" value="1"/>
</dbReference>
<sequence length="818" mass="83994">MQDQGGGRGKRRKLREGILNKNWHSQQRALYHCNNCQKDISHVPRIRCAECKDFDLCLECFSVGVEIKPHKNTHDYQVVENLSFPILHPDWGADEEILLLEAIDVYGLGNWLGVADHVGGGKSAAECKRHYFQTYIDHGTMPLPVPAPEMAQVDVSQCIARARQGYARQQYRPLQGAALVAAGGSNSNGPATAAGGAGRAGGGQPAADGRPGSEPPGGAGGVASPSTMDVDDPDRPADSAAAAAAAGGGGGTAGEEAGAKPEGAAGAGGAEADAAGEAGGSHLTNKGLKRHRHEQEAEEQAGPKDAHGPHALVGGRSMHHEPPGAAGGKAAGGGKAEAAAGPSERSAPEASTRGEPSHAKPYNAPGTYDSTGFHAKRMEFDPEYDNDAETIVADMEFSEYDSPADVQMKVQMLQLYNRRLDERERRRAFLRERGLINSRAVQAPEKRRNPAERDLHARMRVFARYQPQAAHEEFVEGLVLEARLRSRLAELREYRRNGIRTFADADTYETEKRRQKAATDAAIAAANAVHGMPYGGGGGGGGPGRGAGAAAAKAARAAAAAAAGMMPPGGLMSPTSLPSPAGAYTPMGLGAPGAGGPVGMMQAGVTDDPVAAAAAAAAAMGGNPAAAAAAAAAAMGGSSAAAAMAAAANTTATSSAAAAASSYDPARPIVAVPMGRGTGTALAHWRARRGVPLDVTCLPGVELLSSRERELCAAARLLPSHYLALKDMMLRDAEKSGPISRAEARSFFRLDPARSLRIYDLMVAAGWVTAAPGPGGKLGTGAGSSGQLRLLTAGGEGEGDDGAGGTEGMDMDEQGGDE</sequence>
<evidence type="ECO:0000313" key="15">
    <source>
        <dbReference type="EMBL" id="KAG2446615.1"/>
    </source>
</evidence>
<evidence type="ECO:0000256" key="7">
    <source>
        <dbReference type="ARBA" id="ARBA00023242"/>
    </source>
</evidence>
<dbReference type="EMBL" id="JAEHOD010000025">
    <property type="protein sequence ID" value="KAG2446615.1"/>
    <property type="molecule type" value="Genomic_DNA"/>
</dbReference>
<comment type="subcellular location">
    <subcellularLocation>
        <location evidence="1">Nucleus</location>
    </subcellularLocation>
</comment>
<dbReference type="Pfam" id="PF00249">
    <property type="entry name" value="Myb_DNA-binding"/>
    <property type="match status" value="1"/>
</dbReference>
<keyword evidence="4" id="KW-0862">Zinc</keyword>
<dbReference type="InterPro" id="IPR036388">
    <property type="entry name" value="WH-like_DNA-bd_sf"/>
</dbReference>
<evidence type="ECO:0000313" key="16">
    <source>
        <dbReference type="Proteomes" id="UP000613740"/>
    </source>
</evidence>
<name>A0A836B3I8_9CHLO</name>
<dbReference type="CDD" id="cd00167">
    <property type="entry name" value="SANT"/>
    <property type="match status" value="1"/>
</dbReference>
<evidence type="ECO:0000256" key="4">
    <source>
        <dbReference type="ARBA" id="ARBA00022833"/>
    </source>
</evidence>
<evidence type="ECO:0000259" key="11">
    <source>
        <dbReference type="PROSITE" id="PS50135"/>
    </source>
</evidence>
<dbReference type="PROSITE" id="PS01357">
    <property type="entry name" value="ZF_ZZ_1"/>
    <property type="match status" value="1"/>
</dbReference>
<dbReference type="GO" id="GO:0006338">
    <property type="term" value="P:chromatin remodeling"/>
    <property type="evidence" value="ECO:0007669"/>
    <property type="project" value="TreeGrafter"/>
</dbReference>
<protein>
    <recommendedName>
        <fullName evidence="17">Transcriptional adapter</fullName>
    </recommendedName>
</protein>
<reference evidence="15" key="1">
    <citation type="journal article" date="2020" name="bioRxiv">
        <title>Comparative genomics of Chlamydomonas.</title>
        <authorList>
            <person name="Craig R.J."/>
            <person name="Hasan A.R."/>
            <person name="Ness R.W."/>
            <person name="Keightley P.D."/>
        </authorList>
    </citation>
    <scope>NUCLEOTIDE SEQUENCE</scope>
    <source>
        <strain evidence="15">CCAP 11/173</strain>
    </source>
</reference>
<evidence type="ECO:0000256" key="1">
    <source>
        <dbReference type="ARBA" id="ARBA00004123"/>
    </source>
</evidence>
<dbReference type="PROSITE" id="PS50135">
    <property type="entry name" value="ZF_ZZ_2"/>
    <property type="match status" value="1"/>
</dbReference>
<dbReference type="PROSITE" id="PS51293">
    <property type="entry name" value="SANT"/>
    <property type="match status" value="1"/>
</dbReference>
<keyword evidence="6" id="KW-0804">Transcription</keyword>
<dbReference type="InterPro" id="IPR043145">
    <property type="entry name" value="Znf_ZZ_sf"/>
</dbReference>
<dbReference type="InterPro" id="IPR007526">
    <property type="entry name" value="SWIRM"/>
</dbReference>
<evidence type="ECO:0000256" key="2">
    <source>
        <dbReference type="ARBA" id="ARBA00022723"/>
    </source>
</evidence>
<feature type="compositionally biased region" description="Low complexity" evidence="9">
    <location>
        <begin position="254"/>
        <end position="276"/>
    </location>
</feature>
<evidence type="ECO:0000259" key="14">
    <source>
        <dbReference type="PROSITE" id="PS51294"/>
    </source>
</evidence>
<dbReference type="GO" id="GO:0003682">
    <property type="term" value="F:chromatin binding"/>
    <property type="evidence" value="ECO:0007669"/>
    <property type="project" value="TreeGrafter"/>
</dbReference>
<keyword evidence="2" id="KW-0479">Metal-binding</keyword>
<dbReference type="InterPro" id="IPR017930">
    <property type="entry name" value="Myb_dom"/>
</dbReference>
<evidence type="ECO:0008006" key="17">
    <source>
        <dbReference type="Google" id="ProtNLM"/>
    </source>
</evidence>
<dbReference type="PROSITE" id="PS50090">
    <property type="entry name" value="MYB_LIKE"/>
    <property type="match status" value="1"/>
</dbReference>
<dbReference type="SUPFAM" id="SSF46689">
    <property type="entry name" value="Homeodomain-like"/>
    <property type="match status" value="2"/>
</dbReference>
<evidence type="ECO:0000256" key="5">
    <source>
        <dbReference type="ARBA" id="ARBA00023015"/>
    </source>
</evidence>
<feature type="domain" description="ZZ-type" evidence="11">
    <location>
        <begin position="28"/>
        <end position="84"/>
    </location>
</feature>
<dbReference type="InterPro" id="IPR041983">
    <property type="entry name" value="ADA2-like_ZZ"/>
</dbReference>
<dbReference type="InterPro" id="IPR009057">
    <property type="entry name" value="Homeodomain-like_sf"/>
</dbReference>
<evidence type="ECO:0000256" key="9">
    <source>
        <dbReference type="SAM" id="MobiDB-lite"/>
    </source>
</evidence>
<evidence type="ECO:0000256" key="6">
    <source>
        <dbReference type="ARBA" id="ARBA00023163"/>
    </source>
</evidence>
<dbReference type="GO" id="GO:0008270">
    <property type="term" value="F:zinc ion binding"/>
    <property type="evidence" value="ECO:0007669"/>
    <property type="project" value="UniProtKB-KW"/>
</dbReference>
<dbReference type="InterPro" id="IPR000433">
    <property type="entry name" value="Znf_ZZ"/>
</dbReference>
<dbReference type="SUPFAM" id="SSF57850">
    <property type="entry name" value="RING/U-box"/>
    <property type="match status" value="1"/>
</dbReference>
<feature type="compositionally biased region" description="Gly residues" evidence="9">
    <location>
        <begin position="195"/>
        <end position="204"/>
    </location>
</feature>
<dbReference type="FunFam" id="1.10.10.10:FF:000087">
    <property type="entry name" value="Transcriptional adapter 2"/>
    <property type="match status" value="1"/>
</dbReference>